<dbReference type="Pfam" id="PF00106">
    <property type="entry name" value="adh_short"/>
    <property type="match status" value="1"/>
</dbReference>
<comment type="caution">
    <text evidence="3">The sequence shown here is derived from an EMBL/GenBank/DDBJ whole genome shotgun (WGS) entry which is preliminary data.</text>
</comment>
<dbReference type="NCBIfam" id="NF006123">
    <property type="entry name" value="PRK08267.1"/>
    <property type="match status" value="1"/>
</dbReference>
<gene>
    <name evidence="3" type="ORF">ATO7_13758</name>
</gene>
<dbReference type="Proteomes" id="UP000192342">
    <property type="component" value="Unassembled WGS sequence"/>
</dbReference>
<dbReference type="STRING" id="1317117.ATO7_13758"/>
<dbReference type="SUPFAM" id="SSF51735">
    <property type="entry name" value="NAD(P)-binding Rossmann-fold domains"/>
    <property type="match status" value="1"/>
</dbReference>
<dbReference type="PANTHER" id="PTHR43180:SF66">
    <property type="entry name" value="SHORT-CHAIN DEHYDROGENASE_REDUCTASE FAMILY PROTEIN"/>
    <property type="match status" value="1"/>
</dbReference>
<name>A0A1Y1SCJ0_9GAMM</name>
<dbReference type="InterPro" id="IPR002347">
    <property type="entry name" value="SDR_fam"/>
</dbReference>
<proteinExistence type="inferred from homology"/>
<reference evidence="3 4" key="1">
    <citation type="submission" date="2013-04" db="EMBL/GenBank/DDBJ databases">
        <title>Oceanococcus atlanticus 22II-S10r2 Genome Sequencing.</title>
        <authorList>
            <person name="Lai Q."/>
            <person name="Li G."/>
            <person name="Shao Z."/>
        </authorList>
    </citation>
    <scope>NUCLEOTIDE SEQUENCE [LARGE SCALE GENOMIC DNA]</scope>
    <source>
        <strain evidence="3 4">22II-S10r2</strain>
    </source>
</reference>
<keyword evidence="2" id="KW-0560">Oxidoreductase</keyword>
<evidence type="ECO:0000256" key="1">
    <source>
        <dbReference type="ARBA" id="ARBA00006484"/>
    </source>
</evidence>
<dbReference type="Gene3D" id="3.40.50.720">
    <property type="entry name" value="NAD(P)-binding Rossmann-like Domain"/>
    <property type="match status" value="1"/>
</dbReference>
<dbReference type="GO" id="GO:0016491">
    <property type="term" value="F:oxidoreductase activity"/>
    <property type="evidence" value="ECO:0007669"/>
    <property type="project" value="UniProtKB-KW"/>
</dbReference>
<dbReference type="RefSeq" id="WP_083562663.1">
    <property type="nucleotide sequence ID" value="NZ_AQQV01000003.1"/>
</dbReference>
<comment type="similarity">
    <text evidence="1">Belongs to the short-chain dehydrogenases/reductases (SDR) family.</text>
</comment>
<evidence type="ECO:0000256" key="2">
    <source>
        <dbReference type="ARBA" id="ARBA00023002"/>
    </source>
</evidence>
<dbReference type="OrthoDB" id="9810734at2"/>
<evidence type="ECO:0000313" key="3">
    <source>
        <dbReference type="EMBL" id="ORE86367.1"/>
    </source>
</evidence>
<protein>
    <submittedName>
        <fullName evidence="3">Short chain dehydrogenase</fullName>
    </submittedName>
</protein>
<evidence type="ECO:0000313" key="4">
    <source>
        <dbReference type="Proteomes" id="UP000192342"/>
    </source>
</evidence>
<dbReference type="PANTHER" id="PTHR43180">
    <property type="entry name" value="3-OXOACYL-(ACYL-CARRIER-PROTEIN) REDUCTASE (AFU_ORTHOLOGUE AFUA_6G11210)"/>
    <property type="match status" value="1"/>
</dbReference>
<dbReference type="PRINTS" id="PR00081">
    <property type="entry name" value="GDHRDH"/>
</dbReference>
<keyword evidence="4" id="KW-1185">Reference proteome</keyword>
<dbReference type="InterPro" id="IPR036291">
    <property type="entry name" value="NAD(P)-bd_dom_sf"/>
</dbReference>
<dbReference type="AlphaFoldDB" id="A0A1Y1SCJ0"/>
<dbReference type="EMBL" id="AQQV01000003">
    <property type="protein sequence ID" value="ORE86367.1"/>
    <property type="molecule type" value="Genomic_DNA"/>
</dbReference>
<accession>A0A1Y1SCJ0</accession>
<sequence>MSSTTKYIFITGAAAGIGKACAQAFHREGWHVGLYDIDKAGCQKLAEELGNQRVTFGRLDVTDPLEWKNTLSAFCEVSGGQLHGVLNNAGVLSSGEFQDIDLETQHRMVDINVKGVMNGCHLAFPYLRDTPQACLINMASASAIYGQADLATYSSSKFFVRGLTEALDLEWSKYDIRVVDIWPLFVRTAMIDNLDKAQSVKNMGVKLTPDDVAKTVIKAATYRGAIPKVHWTVGFSTKALYQAVKMAPLWLTRQINQRLTRAPH</sequence>
<organism evidence="3 4">
    <name type="scientific">Oceanococcus atlanticus</name>
    <dbReference type="NCBI Taxonomy" id="1317117"/>
    <lineage>
        <taxon>Bacteria</taxon>
        <taxon>Pseudomonadati</taxon>
        <taxon>Pseudomonadota</taxon>
        <taxon>Gammaproteobacteria</taxon>
        <taxon>Chromatiales</taxon>
        <taxon>Oceanococcaceae</taxon>
        <taxon>Oceanococcus</taxon>
    </lineage>
</organism>